<evidence type="ECO:0000313" key="1">
    <source>
        <dbReference type="EMBL" id="CAG6729706.1"/>
    </source>
</evidence>
<name>A0A8D8YJR4_9HEMI</name>
<organism evidence="1">
    <name type="scientific">Cacopsylla melanoneura</name>
    <dbReference type="NCBI Taxonomy" id="428564"/>
    <lineage>
        <taxon>Eukaryota</taxon>
        <taxon>Metazoa</taxon>
        <taxon>Ecdysozoa</taxon>
        <taxon>Arthropoda</taxon>
        <taxon>Hexapoda</taxon>
        <taxon>Insecta</taxon>
        <taxon>Pterygota</taxon>
        <taxon>Neoptera</taxon>
        <taxon>Paraneoptera</taxon>
        <taxon>Hemiptera</taxon>
        <taxon>Sternorrhyncha</taxon>
        <taxon>Psylloidea</taxon>
        <taxon>Psyllidae</taxon>
        <taxon>Psyllinae</taxon>
        <taxon>Cacopsylla</taxon>
    </lineage>
</organism>
<sequence>MQCVLTTGPQEKRGGPWTNWRRLENYLKVLLQSAKSTIKLENVSPLTKCSKISAGNVRSVSTFLENLQSMELNCTLWLIVKPITRVTLKFTVEHNPRVLTLLTIVLRQL</sequence>
<dbReference type="EMBL" id="HBUF01379580">
    <property type="protein sequence ID" value="CAG6729706.1"/>
    <property type="molecule type" value="Transcribed_RNA"/>
</dbReference>
<accession>A0A8D8YJR4</accession>
<proteinExistence type="predicted"/>
<protein>
    <submittedName>
        <fullName evidence="1">Uncharacterized protein</fullName>
    </submittedName>
</protein>
<reference evidence="1" key="1">
    <citation type="submission" date="2021-05" db="EMBL/GenBank/DDBJ databases">
        <authorList>
            <person name="Alioto T."/>
            <person name="Alioto T."/>
            <person name="Gomez Garrido J."/>
        </authorList>
    </citation>
    <scope>NUCLEOTIDE SEQUENCE</scope>
</reference>
<dbReference type="EMBL" id="HBUF01379579">
    <property type="protein sequence ID" value="CAG6729704.1"/>
    <property type="molecule type" value="Transcribed_RNA"/>
</dbReference>
<dbReference type="AlphaFoldDB" id="A0A8D8YJR4"/>